<feature type="binding site" evidence="8">
    <location>
        <position position="6"/>
    </location>
    <ligand>
        <name>Zn(2+)</name>
        <dbReference type="ChEBI" id="CHEBI:29105"/>
    </ligand>
</feature>
<dbReference type="GO" id="GO:0005634">
    <property type="term" value="C:nucleus"/>
    <property type="evidence" value="ECO:0007669"/>
    <property type="project" value="UniProtKB-SubCell"/>
</dbReference>
<feature type="domain" description="C2H2-type" evidence="10">
    <location>
        <begin position="609"/>
        <end position="637"/>
    </location>
</feature>
<feature type="domain" description="C2H2-type" evidence="10">
    <location>
        <begin position="434"/>
        <end position="461"/>
    </location>
</feature>
<accession>A0A6J2TS88</accession>
<evidence type="ECO:0000256" key="3">
    <source>
        <dbReference type="ARBA" id="ARBA00022737"/>
    </source>
</evidence>
<evidence type="ECO:0000259" key="10">
    <source>
        <dbReference type="PROSITE" id="PS50157"/>
    </source>
</evidence>
<dbReference type="SUPFAM" id="SSF57716">
    <property type="entry name" value="Glucocorticoid receptor-like (DNA-binding domain)"/>
    <property type="match status" value="1"/>
</dbReference>
<evidence type="ECO:0000313" key="13">
    <source>
        <dbReference type="RefSeq" id="XP_030377792.1"/>
    </source>
</evidence>
<dbReference type="InterPro" id="IPR012934">
    <property type="entry name" value="Znf_AD"/>
</dbReference>
<keyword evidence="12" id="KW-1185">Reference proteome</keyword>
<evidence type="ECO:0000313" key="12">
    <source>
        <dbReference type="Proteomes" id="UP000504634"/>
    </source>
</evidence>
<proteinExistence type="predicted"/>
<feature type="binding site" evidence="8">
    <location>
        <position position="55"/>
    </location>
    <ligand>
        <name>Zn(2+)</name>
        <dbReference type="ChEBI" id="CHEBI:29105"/>
    </ligand>
</feature>
<gene>
    <name evidence="13" type="primary">LOC115626554</name>
</gene>
<keyword evidence="4 7" id="KW-0863">Zinc-finger</keyword>
<dbReference type="InterPro" id="IPR013087">
    <property type="entry name" value="Znf_C2H2_type"/>
</dbReference>
<comment type="subcellular location">
    <subcellularLocation>
        <location evidence="1">Nucleus</location>
    </subcellularLocation>
</comment>
<feature type="binding site" evidence="8">
    <location>
        <position position="52"/>
    </location>
    <ligand>
        <name>Zn(2+)</name>
        <dbReference type="ChEBI" id="CHEBI:29105"/>
    </ligand>
</feature>
<feature type="domain" description="C2H2-type" evidence="10">
    <location>
        <begin position="778"/>
        <end position="805"/>
    </location>
</feature>
<sequence length="833" mass="96544">MCTLTCRTCVTPTSSQVYKLQEKATKHNKVIWEMLADVCSLDPNNALPQHLCSDCLQRLQDAYEFVLQARQANDELLAKLESSFSVEQFMDVKVEDNKPIPDTDQEELPKYTEGDSDKFDEMPLKERLQLLRKQRNCKTAESPNDPLASDLSEICDGQVKLKEWNNQADCGSQNESALVGKQYKCDQCDKSYYWPASLISHMRKHTSKSNWLTCPNCPHKFYRKDNMMAHMRNKHGAPRAYKRSGSTLPKVTELDISLCLPHGTKRIQCMLCLQNFSKIALLAKHLQAHADQADEVCVASETRREIASSFFADANNVDEAHLKQRICEYLNEQKFSPFYSITNQSGRELSLESSETDSDFEEEQRKINALASRYNCELCSLSYARKYQLFDHQRQQHDWLEAPNVCARCQARFVNAELLQQHRTRQCNNVQKLYICKYCRARFQWRQNLRTHYAVHRNKNTVVHCSLCDRTFRDARGLHTHNLSMHADKSSFMSCHWCNLKFYRRDFLLRHLQRRHGLKEQYLPLAETLLAATSQPNGQKRIACKVCDISFTKMKELRSHLLCNAAAHHSYDSALNYSITNAQGFELHLDDTDTDSDADQDEHPAAAKYTCSLCQVQCRRIYELQQHQRAMHPYDELPYACGKCIFKCAAKPLLERHERSQCLNVDKQLNCALCSYKFMWPENLQLHVRLQHATGAAGSSTPAPACESSTDLLRCPHCDRTYQLQARLRNHIRDVHSEDGPKKAKEARLFLCSQCGINLRSRGELQLHTRRHNNDKPFKCDLCKMAFVSFFELKLHRRKHTGEKPYQCTFCQKAFARSDKLRVHQATHKDKRK</sequence>
<keyword evidence="2 8" id="KW-0479">Metal-binding</keyword>
<dbReference type="GO" id="GO:0008270">
    <property type="term" value="F:zinc ion binding"/>
    <property type="evidence" value="ECO:0007669"/>
    <property type="project" value="UniProtKB-UniRule"/>
</dbReference>
<dbReference type="PROSITE" id="PS00028">
    <property type="entry name" value="ZINC_FINGER_C2H2_1"/>
    <property type="match status" value="13"/>
</dbReference>
<dbReference type="PROSITE" id="PS51915">
    <property type="entry name" value="ZAD"/>
    <property type="match status" value="1"/>
</dbReference>
<feature type="domain" description="C2H2-type" evidence="10">
    <location>
        <begin position="463"/>
        <end position="491"/>
    </location>
</feature>
<evidence type="ECO:0000256" key="5">
    <source>
        <dbReference type="ARBA" id="ARBA00022833"/>
    </source>
</evidence>
<feature type="domain" description="C2H2-type" evidence="10">
    <location>
        <begin position="806"/>
        <end position="833"/>
    </location>
</feature>
<feature type="binding site" evidence="8">
    <location>
        <position position="9"/>
    </location>
    <ligand>
        <name>Zn(2+)</name>
        <dbReference type="ChEBI" id="CHEBI:29105"/>
    </ligand>
</feature>
<dbReference type="GeneID" id="115626554"/>
<feature type="region of interest" description="Disordered" evidence="9">
    <location>
        <begin position="96"/>
        <end position="118"/>
    </location>
</feature>
<reference evidence="13" key="1">
    <citation type="submission" date="2025-08" db="UniProtKB">
        <authorList>
            <consortium name="RefSeq"/>
        </authorList>
    </citation>
    <scope>IDENTIFICATION</scope>
    <source>
        <strain evidence="13">11010-0011.00</strain>
        <tissue evidence="13">Whole body</tissue>
    </source>
</reference>
<dbReference type="FunFam" id="3.30.160.60:FF:000065">
    <property type="entry name" value="B-cell CLL/lymphoma 6, member B"/>
    <property type="match status" value="1"/>
</dbReference>
<dbReference type="PANTHER" id="PTHR24376">
    <property type="entry name" value="ZINC FINGER PROTEIN"/>
    <property type="match status" value="1"/>
</dbReference>
<feature type="domain" description="C2H2-type" evidence="10">
    <location>
        <begin position="267"/>
        <end position="294"/>
    </location>
</feature>
<dbReference type="Pfam" id="PF13912">
    <property type="entry name" value="zf-C2H2_6"/>
    <property type="match status" value="1"/>
</dbReference>
<dbReference type="GO" id="GO:0000978">
    <property type="term" value="F:RNA polymerase II cis-regulatory region sequence-specific DNA binding"/>
    <property type="evidence" value="ECO:0007669"/>
    <property type="project" value="TreeGrafter"/>
</dbReference>
<dbReference type="PROSITE" id="PS50157">
    <property type="entry name" value="ZINC_FINGER_C2H2_2"/>
    <property type="match status" value="11"/>
</dbReference>
<evidence type="ECO:0000256" key="9">
    <source>
        <dbReference type="SAM" id="MobiDB-lite"/>
    </source>
</evidence>
<evidence type="ECO:0000256" key="7">
    <source>
        <dbReference type="PROSITE-ProRule" id="PRU00042"/>
    </source>
</evidence>
<dbReference type="Gene3D" id="3.40.1800.20">
    <property type="match status" value="1"/>
</dbReference>
<dbReference type="Pfam" id="PF07776">
    <property type="entry name" value="zf-AD"/>
    <property type="match status" value="1"/>
</dbReference>
<evidence type="ECO:0000256" key="8">
    <source>
        <dbReference type="PROSITE-ProRule" id="PRU01263"/>
    </source>
</evidence>
<keyword evidence="5 8" id="KW-0862">Zinc</keyword>
<feature type="domain" description="C2H2-type" evidence="10">
    <location>
        <begin position="212"/>
        <end position="240"/>
    </location>
</feature>
<name>A0A6J2TS88_DROLE</name>
<feature type="domain" description="C2H2-type" evidence="10">
    <location>
        <begin position="374"/>
        <end position="397"/>
    </location>
</feature>
<evidence type="ECO:0000256" key="1">
    <source>
        <dbReference type="ARBA" id="ARBA00004123"/>
    </source>
</evidence>
<evidence type="ECO:0000256" key="4">
    <source>
        <dbReference type="ARBA" id="ARBA00022771"/>
    </source>
</evidence>
<keyword evidence="6" id="KW-0539">Nucleus</keyword>
<dbReference type="AlphaFoldDB" id="A0A6J2TS88"/>
<dbReference type="Gene3D" id="3.30.160.60">
    <property type="entry name" value="Classic Zinc Finger"/>
    <property type="match status" value="8"/>
</dbReference>
<dbReference type="Pfam" id="PF00096">
    <property type="entry name" value="zf-C2H2"/>
    <property type="match status" value="4"/>
</dbReference>
<dbReference type="GO" id="GO:0001228">
    <property type="term" value="F:DNA-binding transcription activator activity, RNA polymerase II-specific"/>
    <property type="evidence" value="ECO:0007669"/>
    <property type="project" value="TreeGrafter"/>
</dbReference>
<evidence type="ECO:0000256" key="2">
    <source>
        <dbReference type="ARBA" id="ARBA00022723"/>
    </source>
</evidence>
<feature type="domain" description="C2H2-type" evidence="10">
    <location>
        <begin position="750"/>
        <end position="777"/>
    </location>
</feature>
<dbReference type="FunFam" id="3.30.160.60:FF:002403">
    <property type="entry name" value="zinc finger protein 420"/>
    <property type="match status" value="1"/>
</dbReference>
<dbReference type="RefSeq" id="XP_030377792.1">
    <property type="nucleotide sequence ID" value="XM_030521932.1"/>
</dbReference>
<evidence type="ECO:0000259" key="11">
    <source>
        <dbReference type="PROSITE" id="PS51915"/>
    </source>
</evidence>
<dbReference type="SUPFAM" id="SSF57667">
    <property type="entry name" value="beta-beta-alpha zinc fingers"/>
    <property type="match status" value="6"/>
</dbReference>
<keyword evidence="3" id="KW-0677">Repeat</keyword>
<dbReference type="SMART" id="SM00868">
    <property type="entry name" value="zf-AD"/>
    <property type="match status" value="1"/>
</dbReference>
<dbReference type="InterPro" id="IPR036236">
    <property type="entry name" value="Znf_C2H2_sf"/>
</dbReference>
<dbReference type="PANTHER" id="PTHR24376:SF216">
    <property type="entry name" value="ZINC FINGER PROTEIN 420-LIKE"/>
    <property type="match status" value="1"/>
</dbReference>
<protein>
    <submittedName>
        <fullName evidence="13">Zinc finger protein 420-like</fullName>
    </submittedName>
</protein>
<feature type="domain" description="ZAD" evidence="11">
    <location>
        <begin position="4"/>
        <end position="79"/>
    </location>
</feature>
<feature type="domain" description="C2H2-type" evidence="10">
    <location>
        <begin position="183"/>
        <end position="210"/>
    </location>
</feature>
<dbReference type="Proteomes" id="UP000504634">
    <property type="component" value="Unplaced"/>
</dbReference>
<dbReference type="FunFam" id="3.30.160.60:FF:000358">
    <property type="entry name" value="zinc finger protein 24"/>
    <property type="match status" value="1"/>
</dbReference>
<dbReference type="SMART" id="SM00355">
    <property type="entry name" value="ZnF_C2H2"/>
    <property type="match status" value="16"/>
</dbReference>
<organism evidence="12 13">
    <name type="scientific">Drosophila lebanonensis</name>
    <name type="common">Fruit fly</name>
    <name type="synonym">Scaptodrosophila lebanonensis</name>
    <dbReference type="NCBI Taxonomy" id="7225"/>
    <lineage>
        <taxon>Eukaryota</taxon>
        <taxon>Metazoa</taxon>
        <taxon>Ecdysozoa</taxon>
        <taxon>Arthropoda</taxon>
        <taxon>Hexapoda</taxon>
        <taxon>Insecta</taxon>
        <taxon>Pterygota</taxon>
        <taxon>Neoptera</taxon>
        <taxon>Endopterygota</taxon>
        <taxon>Diptera</taxon>
        <taxon>Brachycera</taxon>
        <taxon>Muscomorpha</taxon>
        <taxon>Ephydroidea</taxon>
        <taxon>Drosophilidae</taxon>
        <taxon>Scaptodrosophila</taxon>
    </lineage>
</organism>
<evidence type="ECO:0000256" key="6">
    <source>
        <dbReference type="ARBA" id="ARBA00023242"/>
    </source>
</evidence>
<dbReference type="OrthoDB" id="8117402at2759"/>
<feature type="domain" description="C2H2-type" evidence="10">
    <location>
        <begin position="713"/>
        <end position="741"/>
    </location>
</feature>